<evidence type="ECO:0000313" key="2">
    <source>
        <dbReference type="EMBL" id="STU67122.1"/>
    </source>
</evidence>
<feature type="region of interest" description="Disordered" evidence="1">
    <location>
        <begin position="75"/>
        <end position="144"/>
    </location>
</feature>
<sequence>MVRAMKIKVGNPLRKLVLVKLADNASDQGECWPSVGYIAEQCEISERSVQKHIQCLAKDGLLRVEVRPNRSNVYHLTLRGESPAPGGESPAPVRGESPAPRISHSFESVSESVSESVDGPSDDDPLPKKNKKPEKKFDPMTLKPGNVSEAVWSEWIKHRRDKKQPLTETSCHRQAKSLQDHPCPDDVIIKSITCGWTGLFPEKVAVMAGGRHRSGDTTQDLNERKYEASVGWKIDTRR</sequence>
<gene>
    <name evidence="2" type="ORF">NCTC10313_02712</name>
</gene>
<dbReference type="Gene3D" id="1.10.10.10">
    <property type="entry name" value="Winged helix-like DNA-binding domain superfamily/Winged helix DNA-binding domain"/>
    <property type="match status" value="1"/>
</dbReference>
<accession>A0A377ZDH0</accession>
<reference evidence="2 3" key="1">
    <citation type="submission" date="2018-06" db="EMBL/GenBank/DDBJ databases">
        <authorList>
            <consortium name="Pathogen Informatics"/>
            <person name="Doyle S."/>
        </authorList>
    </citation>
    <scope>NUCLEOTIDE SEQUENCE [LARGE SCALE GENOMIC DNA]</scope>
    <source>
        <strain evidence="2 3">NCTC10313</strain>
    </source>
</reference>
<evidence type="ECO:0000256" key="1">
    <source>
        <dbReference type="SAM" id="MobiDB-lite"/>
    </source>
</evidence>
<dbReference type="InterPro" id="IPR036388">
    <property type="entry name" value="WH-like_DNA-bd_sf"/>
</dbReference>
<dbReference type="InterPro" id="IPR036390">
    <property type="entry name" value="WH_DNA-bd_sf"/>
</dbReference>
<protein>
    <submittedName>
        <fullName evidence="2">Replication protein</fullName>
    </submittedName>
</protein>
<dbReference type="AlphaFoldDB" id="A0A377ZDH0"/>
<dbReference type="Pfam" id="PF13730">
    <property type="entry name" value="HTH_36"/>
    <property type="match status" value="1"/>
</dbReference>
<dbReference type="SUPFAM" id="SSF46785">
    <property type="entry name" value="Winged helix' DNA-binding domain"/>
    <property type="match status" value="1"/>
</dbReference>
<feature type="compositionally biased region" description="Low complexity" evidence="1">
    <location>
        <begin position="103"/>
        <end position="119"/>
    </location>
</feature>
<evidence type="ECO:0000313" key="3">
    <source>
        <dbReference type="Proteomes" id="UP000254487"/>
    </source>
</evidence>
<organism evidence="2 3">
    <name type="scientific">Klebsiella pneumoniae subsp. ozaenae</name>
    <dbReference type="NCBI Taxonomy" id="574"/>
    <lineage>
        <taxon>Bacteria</taxon>
        <taxon>Pseudomonadati</taxon>
        <taxon>Pseudomonadota</taxon>
        <taxon>Gammaproteobacteria</taxon>
        <taxon>Enterobacterales</taxon>
        <taxon>Enterobacteriaceae</taxon>
        <taxon>Klebsiella/Raoultella group</taxon>
        <taxon>Klebsiella</taxon>
        <taxon>Klebsiella pneumoniae complex</taxon>
    </lineage>
</organism>
<proteinExistence type="predicted"/>
<dbReference type="Proteomes" id="UP000254487">
    <property type="component" value="Unassembled WGS sequence"/>
</dbReference>
<dbReference type="EMBL" id="UGLW01000003">
    <property type="protein sequence ID" value="STU67122.1"/>
    <property type="molecule type" value="Genomic_DNA"/>
</dbReference>
<name>A0A377ZDH0_KLEPO</name>